<evidence type="ECO:0000256" key="1">
    <source>
        <dbReference type="SAM" id="Phobius"/>
    </source>
</evidence>
<evidence type="ECO:0000313" key="2">
    <source>
        <dbReference type="EMBL" id="KAJ6050993.1"/>
    </source>
</evidence>
<dbReference type="Proteomes" id="UP001219568">
    <property type="component" value="Unassembled WGS sequence"/>
</dbReference>
<dbReference type="AlphaFoldDB" id="A0AAD6IIS3"/>
<keyword evidence="1" id="KW-0812">Transmembrane</keyword>
<organism evidence="2 3">
    <name type="scientific">Penicillium canescens</name>
    <dbReference type="NCBI Taxonomy" id="5083"/>
    <lineage>
        <taxon>Eukaryota</taxon>
        <taxon>Fungi</taxon>
        <taxon>Dikarya</taxon>
        <taxon>Ascomycota</taxon>
        <taxon>Pezizomycotina</taxon>
        <taxon>Eurotiomycetes</taxon>
        <taxon>Eurotiomycetidae</taxon>
        <taxon>Eurotiales</taxon>
        <taxon>Aspergillaceae</taxon>
        <taxon>Penicillium</taxon>
    </lineage>
</organism>
<keyword evidence="1" id="KW-1133">Transmembrane helix</keyword>
<comment type="caution">
    <text evidence="2">The sequence shown here is derived from an EMBL/GenBank/DDBJ whole genome shotgun (WGS) entry which is preliminary data.</text>
</comment>
<reference evidence="2" key="2">
    <citation type="submission" date="2023-01" db="EMBL/GenBank/DDBJ databases">
        <authorList>
            <person name="Petersen C."/>
        </authorList>
    </citation>
    <scope>NUCLEOTIDE SEQUENCE</scope>
    <source>
        <strain evidence="2">IBT 15450</strain>
    </source>
</reference>
<proteinExistence type="predicted"/>
<feature type="transmembrane region" description="Helical" evidence="1">
    <location>
        <begin position="85"/>
        <end position="112"/>
    </location>
</feature>
<dbReference type="EMBL" id="JAQJZL010000002">
    <property type="protein sequence ID" value="KAJ6050993.1"/>
    <property type="molecule type" value="Genomic_DNA"/>
</dbReference>
<gene>
    <name evidence="2" type="ORF">N7460_001527</name>
</gene>
<accession>A0AAD6IIS3</accession>
<name>A0AAD6IIS3_PENCN</name>
<sequence>MLDNDENSPYSNPIARRIRQVLLYFNYEELCRHPNKDISCISSKANTSHVLNSILAAYRDDPRSSKSPQCRRDKITGYYVRRGRWWWRLASTLGVGILLLGNTSLIKAFVAFSQKTRLGTVRKFEASESMVKSLMLGQLTFDPHEFLFNADVGLLRPDELARIQSEDEQALAVQLSQDLWEEVDAEKDAMRKMADFLGWDSDNVALIRPETPNVVNPKKGTR</sequence>
<keyword evidence="3" id="KW-1185">Reference proteome</keyword>
<protein>
    <submittedName>
        <fullName evidence="2">Uncharacterized protein</fullName>
    </submittedName>
</protein>
<keyword evidence="1" id="KW-0472">Membrane</keyword>
<evidence type="ECO:0000313" key="3">
    <source>
        <dbReference type="Proteomes" id="UP001219568"/>
    </source>
</evidence>
<reference evidence="2" key="1">
    <citation type="journal article" date="2023" name="IMA Fungus">
        <title>Comparative genomic study of the Penicillium genus elucidates a diverse pangenome and 15 lateral gene transfer events.</title>
        <authorList>
            <person name="Petersen C."/>
            <person name="Sorensen T."/>
            <person name="Nielsen M.R."/>
            <person name="Sondergaard T.E."/>
            <person name="Sorensen J.L."/>
            <person name="Fitzpatrick D.A."/>
            <person name="Frisvad J.C."/>
            <person name="Nielsen K.L."/>
        </authorList>
    </citation>
    <scope>NUCLEOTIDE SEQUENCE</scope>
    <source>
        <strain evidence="2">IBT 15450</strain>
    </source>
</reference>